<sequence length="367" mass="39795">MSDKPSDDGAEKSHEPTPSRIEKARRDGDVPQSKEANAAASYIGFYLALVAASGGAVAALTFALARLLEKPDEFAKQAFGPDGTIFIADISKISLQAIAPFLVLPAMGVLAALFAQRAFVFAPSKIKPKISRLSVIANAKKKFGPDGISEFAKSATKLIVIFIIFGVIFAARFGHLPAEARLPAQILPEAILKEGIIFAGAIVIFSAAIAFIDLPWSHHQHNKRLKMTLEELKKEMKEQEGDPTMKQSRRQRGQDIARNRMMQDVPTADVIIVNPTHYAVALKWDRKRGMAPTCVAKGTDEIAAKIREVAALSGVPIRSDPPTARAIHATVDIGEEVKREHFAAVAAAIHFADAMRSKAKNHVRPTD</sequence>
<evidence type="ECO:0000256" key="2">
    <source>
        <dbReference type="SAM" id="MobiDB-lite"/>
    </source>
</evidence>
<accession>A0ABV3Z7C4</accession>
<gene>
    <name evidence="4" type="ORF">ABFZ84_14295</name>
</gene>
<keyword evidence="4" id="KW-0966">Cell projection</keyword>
<comment type="caution">
    <text evidence="4">The sequence shown here is derived from an EMBL/GenBank/DDBJ whole genome shotgun (WGS) entry which is preliminary data.</text>
</comment>
<comment type="similarity">
    <text evidence="1">Belongs to the type III secretion exporter family.</text>
</comment>
<name>A0ABV3Z7C4_9PROT</name>
<keyword evidence="3" id="KW-1133">Transmembrane helix</keyword>
<feature type="compositionally biased region" description="Basic and acidic residues" evidence="2">
    <location>
        <begin position="1"/>
        <end position="29"/>
    </location>
</feature>
<proteinExistence type="inferred from homology"/>
<dbReference type="InterPro" id="IPR006135">
    <property type="entry name" value="T3SS_substrate_exporter"/>
</dbReference>
<dbReference type="SUPFAM" id="SSF160544">
    <property type="entry name" value="EscU C-terminal domain-like"/>
    <property type="match status" value="1"/>
</dbReference>
<keyword evidence="4" id="KW-0282">Flagellum</keyword>
<reference evidence="4 5" key="1">
    <citation type="submission" date="2024-05" db="EMBL/GenBank/DDBJ databases">
        <title>Three bacterial strains, DH-69, EH-24, and ECK-19 isolated from coastal sediments.</title>
        <authorList>
            <person name="Ye Y.-Q."/>
            <person name="Du Z.-J."/>
        </authorList>
    </citation>
    <scope>NUCLEOTIDE SEQUENCE [LARGE SCALE GENOMIC DNA]</scope>
    <source>
        <strain evidence="4 5">ECK-19</strain>
    </source>
</reference>
<protein>
    <submittedName>
        <fullName evidence="4">Flagellar type III secretion system protein FlhB</fullName>
    </submittedName>
</protein>
<keyword evidence="5" id="KW-1185">Reference proteome</keyword>
<dbReference type="Proteomes" id="UP001560685">
    <property type="component" value="Unassembled WGS sequence"/>
</dbReference>
<feature type="transmembrane region" description="Helical" evidence="3">
    <location>
        <begin position="98"/>
        <end position="122"/>
    </location>
</feature>
<dbReference type="PANTHER" id="PTHR30531:SF12">
    <property type="entry name" value="FLAGELLAR BIOSYNTHETIC PROTEIN FLHB"/>
    <property type="match status" value="1"/>
</dbReference>
<keyword evidence="3" id="KW-0812">Transmembrane</keyword>
<keyword evidence="3" id="KW-0472">Membrane</keyword>
<dbReference type="PANTHER" id="PTHR30531">
    <property type="entry name" value="FLAGELLAR BIOSYNTHETIC PROTEIN FLHB"/>
    <property type="match status" value="1"/>
</dbReference>
<dbReference type="Pfam" id="PF01312">
    <property type="entry name" value="Bac_export_2"/>
    <property type="match status" value="1"/>
</dbReference>
<dbReference type="InterPro" id="IPR029025">
    <property type="entry name" value="T3SS_substrate_exporter_C"/>
</dbReference>
<dbReference type="PRINTS" id="PR00950">
    <property type="entry name" value="TYPE3IMSPROT"/>
</dbReference>
<evidence type="ECO:0000313" key="4">
    <source>
        <dbReference type="EMBL" id="MEX6634717.1"/>
    </source>
</evidence>
<evidence type="ECO:0000313" key="5">
    <source>
        <dbReference type="Proteomes" id="UP001560685"/>
    </source>
</evidence>
<evidence type="ECO:0000256" key="3">
    <source>
        <dbReference type="SAM" id="Phobius"/>
    </source>
</evidence>
<dbReference type="EMBL" id="JBEHZE010000002">
    <property type="protein sequence ID" value="MEX6634717.1"/>
    <property type="molecule type" value="Genomic_DNA"/>
</dbReference>
<feature type="transmembrane region" description="Helical" evidence="3">
    <location>
        <begin position="196"/>
        <end position="216"/>
    </location>
</feature>
<dbReference type="Gene3D" id="6.10.250.2080">
    <property type="match status" value="1"/>
</dbReference>
<evidence type="ECO:0000256" key="1">
    <source>
        <dbReference type="ARBA" id="ARBA00010690"/>
    </source>
</evidence>
<dbReference type="RefSeq" id="WP_369314758.1">
    <property type="nucleotide sequence ID" value="NZ_JBEHZE010000002.1"/>
</dbReference>
<keyword evidence="4" id="KW-0969">Cilium</keyword>
<feature type="region of interest" description="Disordered" evidence="2">
    <location>
        <begin position="1"/>
        <end position="32"/>
    </location>
</feature>
<organism evidence="4 5">
    <name type="scientific">Hyphococcus lacteus</name>
    <dbReference type="NCBI Taxonomy" id="3143536"/>
    <lineage>
        <taxon>Bacteria</taxon>
        <taxon>Pseudomonadati</taxon>
        <taxon>Pseudomonadota</taxon>
        <taxon>Alphaproteobacteria</taxon>
        <taxon>Parvularculales</taxon>
        <taxon>Parvularculaceae</taxon>
        <taxon>Hyphococcus</taxon>
    </lineage>
</organism>
<feature type="transmembrane region" description="Helical" evidence="3">
    <location>
        <begin position="158"/>
        <end position="176"/>
    </location>
</feature>
<dbReference type="Gene3D" id="3.40.1690.10">
    <property type="entry name" value="secretion proteins EscU"/>
    <property type="match status" value="1"/>
</dbReference>
<feature type="transmembrane region" description="Helical" evidence="3">
    <location>
        <begin position="43"/>
        <end position="65"/>
    </location>
</feature>